<feature type="domain" description="Glycosyltransferase 2-like" evidence="1">
    <location>
        <begin position="7"/>
        <end position="96"/>
    </location>
</feature>
<dbReference type="InterPro" id="IPR001173">
    <property type="entry name" value="Glyco_trans_2-like"/>
</dbReference>
<evidence type="ECO:0000259" key="1">
    <source>
        <dbReference type="Pfam" id="PF00535"/>
    </source>
</evidence>
<dbReference type="STRING" id="1802056.A2954_04020"/>
<comment type="caution">
    <text evidence="2">The sequence shown here is derived from an EMBL/GenBank/DDBJ whole genome shotgun (WGS) entry which is preliminary data.</text>
</comment>
<dbReference type="CDD" id="cd02511">
    <property type="entry name" value="Beta4Glucosyltransferase"/>
    <property type="match status" value="1"/>
</dbReference>
<dbReference type="Gene3D" id="3.90.550.10">
    <property type="entry name" value="Spore Coat Polysaccharide Biosynthesis Protein SpsA, Chain A"/>
    <property type="match status" value="1"/>
</dbReference>
<dbReference type="Pfam" id="PF00535">
    <property type="entry name" value="Glycos_transf_2"/>
    <property type="match status" value="1"/>
</dbReference>
<sequence>MVQTITAVIPAKNEEKNITRCIKSLDFCDRVIVIWMGNDKTGEIAKKLGAEVIKKNFSKKDDFRAVQKNINWVIDNCNTDWILRVDADEVVSDGLKNEIIFLLTKVGGNEKKVGVTSEVTLREADGRYEVPSLAVEKGSRVTESTFFRYKEIVAFGIPRKPFFLGAFLKGGDWAYDRLVRLFRPQFARYDPIVEVHELFKVKGEIGYLKNSILHYSHPDLKTIFRKFNSYTDVQIKEINDSLHLALLKMLVLPAYIFLRWTIWHLGIRDSWRGILAGLLRSWYEFILYKKYILKNFF</sequence>
<name>A0A1F7IFL3_9BACT</name>
<dbReference type="PANTHER" id="PTHR43630:SF2">
    <property type="entry name" value="GLYCOSYLTRANSFERASE"/>
    <property type="match status" value="1"/>
</dbReference>
<gene>
    <name evidence="2" type="ORF">A2954_04020</name>
</gene>
<reference evidence="2 3" key="1">
    <citation type="journal article" date="2016" name="Nat. Commun.">
        <title>Thousands of microbial genomes shed light on interconnected biogeochemical processes in an aquifer system.</title>
        <authorList>
            <person name="Anantharaman K."/>
            <person name="Brown C.T."/>
            <person name="Hug L.A."/>
            <person name="Sharon I."/>
            <person name="Castelle C.J."/>
            <person name="Probst A.J."/>
            <person name="Thomas B.C."/>
            <person name="Singh A."/>
            <person name="Wilkins M.J."/>
            <person name="Karaoz U."/>
            <person name="Brodie E.L."/>
            <person name="Williams K.H."/>
            <person name="Hubbard S.S."/>
            <person name="Banfield J.F."/>
        </authorList>
    </citation>
    <scope>NUCLEOTIDE SEQUENCE [LARGE SCALE GENOMIC DNA]</scope>
</reference>
<dbReference type="PANTHER" id="PTHR43630">
    <property type="entry name" value="POLY-BETA-1,6-N-ACETYL-D-GLUCOSAMINE SYNTHASE"/>
    <property type="match status" value="1"/>
</dbReference>
<dbReference type="AlphaFoldDB" id="A0A1F7IFL3"/>
<dbReference type="InterPro" id="IPR029044">
    <property type="entry name" value="Nucleotide-diphossugar_trans"/>
</dbReference>
<evidence type="ECO:0000313" key="2">
    <source>
        <dbReference type="EMBL" id="OGK42153.1"/>
    </source>
</evidence>
<evidence type="ECO:0000313" key="3">
    <source>
        <dbReference type="Proteomes" id="UP000177698"/>
    </source>
</evidence>
<dbReference type="EMBL" id="MGAG01000003">
    <property type="protein sequence ID" value="OGK42153.1"/>
    <property type="molecule type" value="Genomic_DNA"/>
</dbReference>
<dbReference type="SUPFAM" id="SSF53448">
    <property type="entry name" value="Nucleotide-diphospho-sugar transferases"/>
    <property type="match status" value="1"/>
</dbReference>
<organism evidence="2 3">
    <name type="scientific">Candidatus Roizmanbacteria bacterium RIFCSPLOWO2_01_FULL_37_12</name>
    <dbReference type="NCBI Taxonomy" id="1802056"/>
    <lineage>
        <taxon>Bacteria</taxon>
        <taxon>Candidatus Roizmaniibacteriota</taxon>
    </lineage>
</organism>
<dbReference type="Proteomes" id="UP000177698">
    <property type="component" value="Unassembled WGS sequence"/>
</dbReference>
<protein>
    <recommendedName>
        <fullName evidence="1">Glycosyltransferase 2-like domain-containing protein</fullName>
    </recommendedName>
</protein>
<proteinExistence type="predicted"/>
<accession>A0A1F7IFL3</accession>